<protein>
    <submittedName>
        <fullName evidence="3">GIT1_C domain-containing protein</fullName>
    </submittedName>
</protein>
<reference evidence="3" key="1">
    <citation type="submission" date="2017-02" db="UniProtKB">
        <authorList>
            <consortium name="WormBaseParasite"/>
        </authorList>
    </citation>
    <scope>IDENTIFICATION</scope>
</reference>
<accession>A0A0N4YLB6</accession>
<dbReference type="WBParaSite" id="NBR_0001788801-mRNA-1">
    <property type="protein sequence ID" value="NBR_0001788801-mRNA-1"/>
    <property type="gene ID" value="NBR_0001788801"/>
</dbReference>
<organism evidence="3">
    <name type="scientific">Nippostrongylus brasiliensis</name>
    <name type="common">Rat hookworm</name>
    <dbReference type="NCBI Taxonomy" id="27835"/>
    <lineage>
        <taxon>Eukaryota</taxon>
        <taxon>Metazoa</taxon>
        <taxon>Ecdysozoa</taxon>
        <taxon>Nematoda</taxon>
        <taxon>Chromadorea</taxon>
        <taxon>Rhabditida</taxon>
        <taxon>Rhabditina</taxon>
        <taxon>Rhabditomorpha</taxon>
        <taxon>Strongyloidea</taxon>
        <taxon>Heligmosomidae</taxon>
        <taxon>Nippostrongylus</taxon>
    </lineage>
</organism>
<proteinExistence type="predicted"/>
<dbReference type="STRING" id="27835.A0A0N4YLB6"/>
<dbReference type="Proteomes" id="UP000271162">
    <property type="component" value="Unassembled WGS sequence"/>
</dbReference>
<gene>
    <name evidence="1" type="ORF">NBR_LOCUS17889</name>
</gene>
<evidence type="ECO:0000313" key="1">
    <source>
        <dbReference type="EMBL" id="VDL81609.1"/>
    </source>
</evidence>
<evidence type="ECO:0000313" key="2">
    <source>
        <dbReference type="Proteomes" id="UP000271162"/>
    </source>
</evidence>
<name>A0A0N4YLB6_NIPBR</name>
<reference evidence="1 2" key="2">
    <citation type="submission" date="2018-11" db="EMBL/GenBank/DDBJ databases">
        <authorList>
            <consortium name="Pathogen Informatics"/>
        </authorList>
    </citation>
    <scope>NUCLEOTIDE SEQUENCE [LARGE SCALE GENOMIC DNA]</scope>
</reference>
<dbReference type="EMBL" id="UYSL01023038">
    <property type="protein sequence ID" value="VDL81609.1"/>
    <property type="molecule type" value="Genomic_DNA"/>
</dbReference>
<dbReference type="AlphaFoldDB" id="A0A0N4YLB6"/>
<keyword evidence="2" id="KW-1185">Reference proteome</keyword>
<sequence length="162" mass="18612">MRMLRWACGWTRLDRVRNEDVKADMGTAPVHLKMRANAQVAWSYYEEEEKLCNDDRTVDLRPGKPASRLGPRKLESFLSKKDISDGMDEVSAQRLESMKSRLQYIERSFLDPIIECIRTTATCIIDPATKYHIAHNETHLHSLAMDITKVQYAVESAIDALD</sequence>
<evidence type="ECO:0000313" key="3">
    <source>
        <dbReference type="WBParaSite" id="NBR_0001788801-mRNA-1"/>
    </source>
</evidence>